<dbReference type="AlphaFoldDB" id="A0A147KJK3"/>
<dbReference type="RefSeq" id="WP_068757502.1">
    <property type="nucleotide sequence ID" value="NZ_KQ950183.1"/>
</dbReference>
<dbReference type="EMBL" id="LGEM01000024">
    <property type="protein sequence ID" value="KUP97495.1"/>
    <property type="molecule type" value="Genomic_DNA"/>
</dbReference>
<dbReference type="InterPro" id="IPR046748">
    <property type="entry name" value="HipA_2"/>
</dbReference>
<reference evidence="3" key="1">
    <citation type="journal article" date="2017" name="Acta Aliment.">
        <title>Plant polysaccharide degrading enzyme system of Thermpbifida cellulosilytica TB100 revealed by de novo genome project data.</title>
        <authorList>
            <person name="Toth A."/>
            <person name="Baka E."/>
            <person name="Luzics S."/>
            <person name="Bata-Vidacs I."/>
            <person name="Nagy I."/>
            <person name="Balint B."/>
            <person name="Herceg R."/>
            <person name="Olasz F."/>
            <person name="Wilk T."/>
            <person name="Nagy T."/>
            <person name="Kriszt B."/>
            <person name="Nagy I."/>
            <person name="Kukolya J."/>
        </authorList>
    </citation>
    <scope>NUCLEOTIDE SEQUENCE [LARGE SCALE GENOMIC DNA]</scope>
    <source>
        <strain evidence="3">TB100</strain>
    </source>
</reference>
<evidence type="ECO:0000313" key="2">
    <source>
        <dbReference type="EMBL" id="KUP97495.1"/>
    </source>
</evidence>
<dbReference type="OrthoDB" id="9786330at2"/>
<evidence type="ECO:0000259" key="1">
    <source>
        <dbReference type="Pfam" id="PF20613"/>
    </source>
</evidence>
<dbReference type="Pfam" id="PF20613">
    <property type="entry name" value="HipA_2"/>
    <property type="match status" value="1"/>
</dbReference>
<comment type="caution">
    <text evidence="2">The sequence shown here is derived from an EMBL/GenBank/DDBJ whole genome shotgun (WGS) entry which is preliminary data.</text>
</comment>
<gene>
    <name evidence="2" type="ORF">AC529_06560</name>
</gene>
<sequence length="251" mass="27344">MLPEITLTRYVTPLREGGSLPAVVEADDLGTYVIKFVGAGQGRKSLVAEIVSGELARRLGLPVPDLALIHLDPLVARAEPDPEIQELLRASAGLNLAMDYLPGSIGYDPAVHSLGPDLAGRILWFDAFTSNVDRTWRNPNLLLWHGSPYLIDHGASLIFHHNWPGAEGAVLRPYNADDHVLATARPDLASADAALAPRITRALLAEVTALVPDRWLADEPGFASPDEVRDAYVRHLLARVADRSWLPETVR</sequence>
<dbReference type="GO" id="GO:0008483">
    <property type="term" value="F:transaminase activity"/>
    <property type="evidence" value="ECO:0007669"/>
    <property type="project" value="UniProtKB-KW"/>
</dbReference>
<name>A0A147KJK3_THECS</name>
<feature type="domain" description="HipA-like kinase" evidence="1">
    <location>
        <begin position="13"/>
        <end position="243"/>
    </location>
</feature>
<evidence type="ECO:0000313" key="3">
    <source>
        <dbReference type="Proteomes" id="UP000074382"/>
    </source>
</evidence>
<proteinExistence type="predicted"/>
<dbReference type="STRING" id="665004.AC529_06560"/>
<keyword evidence="2" id="KW-0032">Aminotransferase</keyword>
<dbReference type="PATRIC" id="fig|665004.4.peg.3169"/>
<keyword evidence="3" id="KW-1185">Reference proteome</keyword>
<accession>A0A147KJK3</accession>
<protein>
    <submittedName>
        <fullName evidence="2">Aminotransferase class I and II</fullName>
    </submittedName>
</protein>
<organism evidence="2 3">
    <name type="scientific">Thermobifida cellulosilytica TB100</name>
    <dbReference type="NCBI Taxonomy" id="665004"/>
    <lineage>
        <taxon>Bacteria</taxon>
        <taxon>Bacillati</taxon>
        <taxon>Actinomycetota</taxon>
        <taxon>Actinomycetes</taxon>
        <taxon>Streptosporangiales</taxon>
        <taxon>Nocardiopsidaceae</taxon>
        <taxon>Thermobifida</taxon>
    </lineage>
</organism>
<dbReference type="Proteomes" id="UP000074382">
    <property type="component" value="Unassembled WGS sequence"/>
</dbReference>
<keyword evidence="2" id="KW-0808">Transferase</keyword>